<dbReference type="PANTHER" id="PTHR10424:SF73">
    <property type="entry name" value="ENDOGENOUS RETROVIRUS GROUP FC1 ENV POLYPROTEIN-RELATED"/>
    <property type="match status" value="1"/>
</dbReference>
<keyword evidence="3" id="KW-0732">Signal</keyword>
<keyword evidence="2" id="KW-0472">Membrane</keyword>
<evidence type="ECO:0008006" key="6">
    <source>
        <dbReference type="Google" id="ProtNLM"/>
    </source>
</evidence>
<name>A0ABN9ZTK1_PIPNA</name>
<dbReference type="PANTHER" id="PTHR10424">
    <property type="entry name" value="VIRAL ENVELOPE PROTEIN"/>
    <property type="match status" value="1"/>
</dbReference>
<keyword evidence="2" id="KW-1133">Transmembrane helix</keyword>
<dbReference type="Pfam" id="PF00429">
    <property type="entry name" value="TLV_coat"/>
    <property type="match status" value="1"/>
</dbReference>
<evidence type="ECO:0000256" key="2">
    <source>
        <dbReference type="SAM" id="Phobius"/>
    </source>
</evidence>
<protein>
    <recommendedName>
        <fullName evidence="6">Envelope protein</fullName>
    </recommendedName>
</protein>
<organism evidence="4 5">
    <name type="scientific">Pipistrellus nathusii</name>
    <name type="common">Nathusius' pipistrelle</name>
    <dbReference type="NCBI Taxonomy" id="59473"/>
    <lineage>
        <taxon>Eukaryota</taxon>
        <taxon>Metazoa</taxon>
        <taxon>Chordata</taxon>
        <taxon>Craniata</taxon>
        <taxon>Vertebrata</taxon>
        <taxon>Euteleostomi</taxon>
        <taxon>Mammalia</taxon>
        <taxon>Eutheria</taxon>
        <taxon>Laurasiatheria</taxon>
        <taxon>Chiroptera</taxon>
        <taxon>Yangochiroptera</taxon>
        <taxon>Vespertilionidae</taxon>
        <taxon>Pipistrellus</taxon>
    </lineage>
</organism>
<keyword evidence="5" id="KW-1185">Reference proteome</keyword>
<reference evidence="4" key="1">
    <citation type="submission" date="2023-12" db="EMBL/GenBank/DDBJ databases">
        <authorList>
            <person name="Brown T."/>
        </authorList>
    </citation>
    <scope>NUCLEOTIDE SEQUENCE</scope>
</reference>
<keyword evidence="1" id="KW-1015">Disulfide bond</keyword>
<evidence type="ECO:0000256" key="1">
    <source>
        <dbReference type="ARBA" id="ARBA00023157"/>
    </source>
</evidence>
<feature type="chain" id="PRO_5045201684" description="Envelope protein" evidence="3">
    <location>
        <begin position="32"/>
        <end position="562"/>
    </location>
</feature>
<feature type="signal peptide" evidence="3">
    <location>
        <begin position="1"/>
        <end position="31"/>
    </location>
</feature>
<dbReference type="Gene3D" id="1.10.287.210">
    <property type="match status" value="1"/>
</dbReference>
<dbReference type="EMBL" id="OY882859">
    <property type="protein sequence ID" value="CAK6441574.1"/>
    <property type="molecule type" value="Genomic_DNA"/>
</dbReference>
<keyword evidence="2" id="KW-0812">Transmembrane</keyword>
<dbReference type="InterPro" id="IPR018154">
    <property type="entry name" value="TLV/ENV_coat_polyprotein"/>
</dbReference>
<feature type="transmembrane region" description="Helical" evidence="2">
    <location>
        <begin position="503"/>
        <end position="525"/>
    </location>
</feature>
<dbReference type="Proteomes" id="UP001314169">
    <property type="component" value="Chromosome 2"/>
</dbReference>
<gene>
    <name evidence="4" type="ORF">MPIPNATIZW_LOCUS9880</name>
</gene>
<dbReference type="SUPFAM" id="SSF58069">
    <property type="entry name" value="Virus ectodomain"/>
    <property type="match status" value="1"/>
</dbReference>
<sequence length="562" mass="62581">MTSINVRFWAPLRSSLVALPLLLLLPALSNLHPPSPAYVWRFKVHETYDQDSTQVTRQVGSQDCPLAGCQAEILIAVHLRSVSNSGRPYACFAYDQRNPDRCNRDVNTYGGCRWSGCIIHDAYNEVRSGPFFWKDGTFNIRVRDPWNQRWVAGVMGKLYWSRWSSTPSGTIYISREYVMAQEAQIQVSNSILQAEQSLKGKLPHSPQVEVLSSWLQLIQHTLLFLNETRTLPNVSHCFLCVSLQRPLLAAVPLMTPPGTQGHGECQPPLAGIPLWEPETPQPSLPPRICYQTSNPVTVERVTWNCTQNHTAARPTKASPGTFFWCNGTLSNCINSSDPGPCFVVTVVPQLTLYGESELAWLLPSSHPRARRGVFLPIVLGVSIATSIALAGGAQGNSIFSAQDFNDKLQIALESTTNSLASLQRQVTSVAQIALQNRRALDLLTAERGGTCMFLQEECCYYINESGVVEQNVQTLAKLSEELRARHSQDNSLFSWLQSPLATWILPLIGPLILICVFFSLAPCLLKFIRSRIAEMFQVTVNQLLLHPYTRLPFHSSLPDPGL</sequence>
<accession>A0ABN9ZTK1</accession>
<proteinExistence type="predicted"/>
<dbReference type="CDD" id="cd09851">
    <property type="entry name" value="HTLV-1-like_HR1-HR2"/>
    <property type="match status" value="1"/>
</dbReference>
<evidence type="ECO:0000256" key="3">
    <source>
        <dbReference type="SAM" id="SignalP"/>
    </source>
</evidence>
<evidence type="ECO:0000313" key="5">
    <source>
        <dbReference type="Proteomes" id="UP001314169"/>
    </source>
</evidence>
<evidence type="ECO:0000313" key="4">
    <source>
        <dbReference type="EMBL" id="CAK6441574.1"/>
    </source>
</evidence>